<evidence type="ECO:0000259" key="3">
    <source>
        <dbReference type="Pfam" id="PF26109"/>
    </source>
</evidence>
<feature type="domain" description="DNA-binding transcriptional repressor CapW winged helix-turn-helix" evidence="3">
    <location>
        <begin position="9"/>
        <end position="83"/>
    </location>
</feature>
<dbReference type="PANTHER" id="PTHR34580">
    <property type="match status" value="1"/>
</dbReference>
<evidence type="ECO:0000313" key="5">
    <source>
        <dbReference type="Proteomes" id="UP000613768"/>
    </source>
</evidence>
<reference evidence="4 5" key="1">
    <citation type="submission" date="2020-09" db="EMBL/GenBank/DDBJ databases">
        <title>Pseudoxanthomonas sp. CAU 1598 isolated from sand of Yaerae Beach.</title>
        <authorList>
            <person name="Kim W."/>
        </authorList>
    </citation>
    <scope>NUCLEOTIDE SEQUENCE [LARGE SCALE GENOMIC DNA]</scope>
    <source>
        <strain evidence="4 5">CAU 1598</strain>
    </source>
</reference>
<evidence type="ECO:0000313" key="4">
    <source>
        <dbReference type="EMBL" id="MBD8524424.1"/>
    </source>
</evidence>
<dbReference type="Proteomes" id="UP000613768">
    <property type="component" value="Unassembled WGS sequence"/>
</dbReference>
<dbReference type="Pfam" id="PF13280">
    <property type="entry name" value="WYL"/>
    <property type="match status" value="1"/>
</dbReference>
<dbReference type="EMBL" id="JACYTR010000002">
    <property type="protein sequence ID" value="MBD8524424.1"/>
    <property type="molecule type" value="Genomic_DNA"/>
</dbReference>
<comment type="caution">
    <text evidence="4">The sequence shown here is derived from an EMBL/GenBank/DDBJ whole genome shotgun (WGS) entry which is preliminary data.</text>
</comment>
<feature type="domain" description="WYL" evidence="1">
    <location>
        <begin position="116"/>
        <end position="182"/>
    </location>
</feature>
<proteinExistence type="predicted"/>
<name>A0AAW3ZGK7_9GAMM</name>
<dbReference type="Pfam" id="PF26109">
    <property type="entry name" value="WHD_BrxR"/>
    <property type="match status" value="1"/>
</dbReference>
<evidence type="ECO:0000259" key="2">
    <source>
        <dbReference type="Pfam" id="PF26107"/>
    </source>
</evidence>
<dbReference type="PROSITE" id="PS52050">
    <property type="entry name" value="WYL"/>
    <property type="match status" value="1"/>
</dbReference>
<gene>
    <name evidence="4" type="ORF">IFO71_01600</name>
</gene>
<protein>
    <submittedName>
        <fullName evidence="4">WYL domain-containing protein</fullName>
    </submittedName>
</protein>
<dbReference type="AlphaFoldDB" id="A0AAW3ZGK7"/>
<dbReference type="InterPro" id="IPR051534">
    <property type="entry name" value="CBASS_pafABC_assoc_protein"/>
</dbReference>
<dbReference type="InterPro" id="IPR026881">
    <property type="entry name" value="WYL_dom"/>
</dbReference>
<keyword evidence="5" id="KW-1185">Reference proteome</keyword>
<dbReference type="InterPro" id="IPR059019">
    <property type="entry name" value="WHD_CapW"/>
</dbReference>
<dbReference type="PANTHER" id="PTHR34580:SF3">
    <property type="entry name" value="PROTEIN PAFB"/>
    <property type="match status" value="1"/>
</dbReference>
<dbReference type="InterPro" id="IPR059020">
    <property type="entry name" value="CapW_CTD"/>
</dbReference>
<dbReference type="RefSeq" id="WP_192027768.1">
    <property type="nucleotide sequence ID" value="NZ_JACYTR010000002.1"/>
</dbReference>
<evidence type="ECO:0000259" key="1">
    <source>
        <dbReference type="Pfam" id="PF13280"/>
    </source>
</evidence>
<dbReference type="Pfam" id="PF26107">
    <property type="entry name" value="BrxR_CTD"/>
    <property type="match status" value="1"/>
</dbReference>
<organism evidence="4 5">
    <name type="scientific">Pseudomarimonas arenosa</name>
    <dbReference type="NCBI Taxonomy" id="2774145"/>
    <lineage>
        <taxon>Bacteria</taxon>
        <taxon>Pseudomonadati</taxon>
        <taxon>Pseudomonadota</taxon>
        <taxon>Gammaproteobacteria</taxon>
        <taxon>Lysobacterales</taxon>
        <taxon>Lysobacteraceae</taxon>
        <taxon>Pseudomarimonas</taxon>
    </lineage>
</organism>
<feature type="domain" description="DNA-binding transcriptional repressor CapW C-terminal dimerisation" evidence="2">
    <location>
        <begin position="202"/>
        <end position="269"/>
    </location>
</feature>
<sequence length="277" mass="31401">MPKSSIGHQERLRAVENLLLWAGQVSRARLAELFEVHGTVLSRDMAAHVESVPDNCRYDLTARAYIVTPYARPHLTEGKFEEYEGLVGSLPAKGLRAGVQLVSIQQNGTDVKRWSFSRIHIAIREGKQIDIEYRSLSNPVKHPRTIRPHAFIQAGPRWHVRAYCGMAEGFRDFNLGRIARVEDPVATEMPGPESDREWNRVIELRLRPHPHLNREQEQLVRDECLAGTVMRVFEVRLPLSKFVIQARGAAIDVDTQAPPEYLLAVYEPEALPHGALL</sequence>
<accession>A0AAW3ZGK7</accession>